<feature type="non-terminal residue" evidence="1">
    <location>
        <position position="1"/>
    </location>
</feature>
<evidence type="ECO:0000313" key="1">
    <source>
        <dbReference type="EMBL" id="GAH21247.1"/>
    </source>
</evidence>
<proteinExistence type="predicted"/>
<name>X1DM12_9ZZZZ</name>
<dbReference type="AlphaFoldDB" id="X1DM12"/>
<reference evidence="1" key="1">
    <citation type="journal article" date="2014" name="Front. Microbiol.">
        <title>High frequency of phylogenetically diverse reductive dehalogenase-homologous genes in deep subseafloor sedimentary metagenomes.</title>
        <authorList>
            <person name="Kawai M."/>
            <person name="Futagami T."/>
            <person name="Toyoda A."/>
            <person name="Takaki Y."/>
            <person name="Nishi S."/>
            <person name="Hori S."/>
            <person name="Arai W."/>
            <person name="Tsubouchi T."/>
            <person name="Morono Y."/>
            <person name="Uchiyama I."/>
            <person name="Ito T."/>
            <person name="Fujiyama A."/>
            <person name="Inagaki F."/>
            <person name="Takami H."/>
        </authorList>
    </citation>
    <scope>NUCLEOTIDE SEQUENCE</scope>
    <source>
        <strain evidence="1">Expedition CK06-06</strain>
    </source>
</reference>
<comment type="caution">
    <text evidence="1">The sequence shown here is derived from an EMBL/GenBank/DDBJ whole genome shotgun (WGS) entry which is preliminary data.</text>
</comment>
<protein>
    <submittedName>
        <fullName evidence="1">Uncharacterized protein</fullName>
    </submittedName>
</protein>
<organism evidence="1">
    <name type="scientific">marine sediment metagenome</name>
    <dbReference type="NCBI Taxonomy" id="412755"/>
    <lineage>
        <taxon>unclassified sequences</taxon>
        <taxon>metagenomes</taxon>
        <taxon>ecological metagenomes</taxon>
    </lineage>
</organism>
<dbReference type="EMBL" id="BARU01003182">
    <property type="protein sequence ID" value="GAH21247.1"/>
    <property type="molecule type" value="Genomic_DNA"/>
</dbReference>
<sequence>YTEFSYNECMGEIGIGDDNICGWTGKYPYGLL</sequence>
<accession>X1DM12</accession>
<gene>
    <name evidence="1" type="ORF">S03H2_07035</name>
</gene>